<feature type="transmembrane region" description="Helical" evidence="6">
    <location>
        <begin position="33"/>
        <end position="58"/>
    </location>
</feature>
<feature type="transmembrane region" description="Helical" evidence="6">
    <location>
        <begin position="111"/>
        <end position="133"/>
    </location>
</feature>
<dbReference type="Pfam" id="PF08022">
    <property type="entry name" value="FAD_binding_8"/>
    <property type="match status" value="1"/>
</dbReference>
<dbReference type="Gene3D" id="3.40.50.80">
    <property type="entry name" value="Nucleotide-binding domain of ferredoxin-NADP reductase (FNR) module"/>
    <property type="match status" value="1"/>
</dbReference>
<comment type="caution">
    <text evidence="8">The sequence shown here is derived from an EMBL/GenBank/DDBJ whole genome shotgun (WGS) entry which is preliminary data.</text>
</comment>
<accession>A0AAE3G1R5</accession>
<feature type="transmembrane region" description="Helical" evidence="6">
    <location>
        <begin position="145"/>
        <end position="165"/>
    </location>
</feature>
<dbReference type="InterPro" id="IPR001709">
    <property type="entry name" value="Flavoprot_Pyr_Nucl_cyt_Rdtase"/>
</dbReference>
<gene>
    <name evidence="8" type="ORF">J2T57_000516</name>
</gene>
<dbReference type="PROSITE" id="PS51384">
    <property type="entry name" value="FAD_FR"/>
    <property type="match status" value="1"/>
</dbReference>
<evidence type="ECO:0000313" key="8">
    <source>
        <dbReference type="EMBL" id="MCP1673424.1"/>
    </source>
</evidence>
<feature type="transmembrane region" description="Helical" evidence="6">
    <location>
        <begin position="79"/>
        <end position="99"/>
    </location>
</feature>
<dbReference type="SUPFAM" id="SSF63380">
    <property type="entry name" value="Riboflavin synthase domain-like"/>
    <property type="match status" value="1"/>
</dbReference>
<sequence>MIPRALLWLSAYVVLALIPLGVALVHQPAEARAFWVELGAMLGFLGLGVLAVQMLITGRHRWFAPEIGLDNTLQFHRQVGIFAMLLVLAHPVTLILAEPENLTYLDPREDILRAVSLTLVVISVIIVVCTSLWRVTIGLPNEWWRVLHGGLALFIVIGGLGHALMVDHYTAGAATKGMLAGLVLIPLGFLVDTRLLRPLRMRRRPWRVAATQPERGDSTTIRLEPVGHEGLVFAPGQFIWVTLGETPFSLQQHPFSLASSATEPQAIAFTAKRLGDFTATLPSVEPGTRAWIEGPYGAFVPDSDRAGTIVLIAGGIGITPIMSILRTFAERGVRTPLWLIYANEDWESATFREELDALTNRLPLQLIHVLDSPPEHWSGETGFVDEELLERCLPADSKDVEYFICGPPPLMDVAEKALLSRGASPTRLYSDRFDLYYKE</sequence>
<dbReference type="InterPro" id="IPR017938">
    <property type="entry name" value="Riboflavin_synthase-like_b-brl"/>
</dbReference>
<dbReference type="PRINTS" id="PR00410">
    <property type="entry name" value="PHEHYDRXLASE"/>
</dbReference>
<dbReference type="GO" id="GO:0016020">
    <property type="term" value="C:membrane"/>
    <property type="evidence" value="ECO:0007669"/>
    <property type="project" value="UniProtKB-SubCell"/>
</dbReference>
<dbReference type="Gene3D" id="2.40.30.10">
    <property type="entry name" value="Translation factors"/>
    <property type="match status" value="1"/>
</dbReference>
<keyword evidence="4 6" id="KW-0472">Membrane</keyword>
<dbReference type="InterPro" id="IPR001433">
    <property type="entry name" value="OxRdtase_FAD/NAD-bd"/>
</dbReference>
<keyword evidence="3 6" id="KW-1133">Transmembrane helix</keyword>
<dbReference type="GO" id="GO:0016491">
    <property type="term" value="F:oxidoreductase activity"/>
    <property type="evidence" value="ECO:0007669"/>
    <property type="project" value="InterPro"/>
</dbReference>
<dbReference type="EMBL" id="JALJXV010000001">
    <property type="protein sequence ID" value="MCP1673424.1"/>
    <property type="molecule type" value="Genomic_DNA"/>
</dbReference>
<proteinExistence type="predicted"/>
<evidence type="ECO:0000256" key="4">
    <source>
        <dbReference type="ARBA" id="ARBA00023136"/>
    </source>
</evidence>
<dbReference type="AlphaFoldDB" id="A0AAE3G1R5"/>
<evidence type="ECO:0000256" key="6">
    <source>
        <dbReference type="SAM" id="Phobius"/>
    </source>
</evidence>
<dbReference type="CDD" id="cd06198">
    <property type="entry name" value="FNR_like_3"/>
    <property type="match status" value="1"/>
</dbReference>
<dbReference type="RefSeq" id="WP_253473754.1">
    <property type="nucleotide sequence ID" value="NZ_JALJXV010000001.1"/>
</dbReference>
<reference evidence="8" key="1">
    <citation type="submission" date="2022-03" db="EMBL/GenBank/DDBJ databases">
        <title>Genomic Encyclopedia of Type Strains, Phase III (KMG-III): the genomes of soil and plant-associated and newly described type strains.</title>
        <authorList>
            <person name="Whitman W."/>
        </authorList>
    </citation>
    <scope>NUCLEOTIDE SEQUENCE</scope>
    <source>
        <strain evidence="8">ANL 6-2</strain>
    </source>
</reference>
<dbReference type="PRINTS" id="PR00371">
    <property type="entry name" value="FPNCR"/>
</dbReference>
<comment type="cofactor">
    <cofactor evidence="5">
        <name>[2Fe-2S] cluster</name>
        <dbReference type="ChEBI" id="CHEBI:190135"/>
    </cofactor>
</comment>
<feature type="transmembrane region" description="Helical" evidence="6">
    <location>
        <begin position="177"/>
        <end position="196"/>
    </location>
</feature>
<evidence type="ECO:0000256" key="2">
    <source>
        <dbReference type="ARBA" id="ARBA00022692"/>
    </source>
</evidence>
<dbReference type="InterPro" id="IPR013130">
    <property type="entry name" value="Fe3_Rdtase_TM_dom"/>
</dbReference>
<evidence type="ECO:0000256" key="5">
    <source>
        <dbReference type="ARBA" id="ARBA00034078"/>
    </source>
</evidence>
<evidence type="ECO:0000313" key="9">
    <source>
        <dbReference type="Proteomes" id="UP001205843"/>
    </source>
</evidence>
<dbReference type="Pfam" id="PF00175">
    <property type="entry name" value="NAD_binding_1"/>
    <property type="match status" value="1"/>
</dbReference>
<evidence type="ECO:0000259" key="7">
    <source>
        <dbReference type="PROSITE" id="PS51384"/>
    </source>
</evidence>
<name>A0AAE3G1R5_9GAMM</name>
<dbReference type="InterPro" id="IPR039261">
    <property type="entry name" value="FNR_nucleotide-bd"/>
</dbReference>
<dbReference type="InterPro" id="IPR050415">
    <property type="entry name" value="MRET"/>
</dbReference>
<dbReference type="Proteomes" id="UP001205843">
    <property type="component" value="Unassembled WGS sequence"/>
</dbReference>
<comment type="subcellular location">
    <subcellularLocation>
        <location evidence="1">Membrane</location>
        <topology evidence="1">Multi-pass membrane protein</topology>
    </subcellularLocation>
</comment>
<evidence type="ECO:0000256" key="3">
    <source>
        <dbReference type="ARBA" id="ARBA00022989"/>
    </source>
</evidence>
<keyword evidence="2 6" id="KW-0812">Transmembrane</keyword>
<feature type="domain" description="FAD-binding FR-type" evidence="7">
    <location>
        <begin position="201"/>
        <end position="302"/>
    </location>
</feature>
<evidence type="ECO:0000256" key="1">
    <source>
        <dbReference type="ARBA" id="ARBA00004141"/>
    </source>
</evidence>
<organism evidence="8 9">
    <name type="scientific">Natronocella acetinitrilica</name>
    <dbReference type="NCBI Taxonomy" id="414046"/>
    <lineage>
        <taxon>Bacteria</taxon>
        <taxon>Pseudomonadati</taxon>
        <taxon>Pseudomonadota</taxon>
        <taxon>Gammaproteobacteria</taxon>
        <taxon>Chromatiales</taxon>
        <taxon>Ectothiorhodospiraceae</taxon>
        <taxon>Natronocella</taxon>
    </lineage>
</organism>
<protein>
    <submittedName>
        <fullName evidence="8">Ferric reductase</fullName>
    </submittedName>
</protein>
<dbReference type="Pfam" id="PF01794">
    <property type="entry name" value="Ferric_reduct"/>
    <property type="match status" value="1"/>
</dbReference>
<dbReference type="InterPro" id="IPR017927">
    <property type="entry name" value="FAD-bd_FR_type"/>
</dbReference>
<keyword evidence="9" id="KW-1185">Reference proteome</keyword>
<dbReference type="PANTHER" id="PTHR47354">
    <property type="entry name" value="NADH OXIDOREDUCTASE HCR"/>
    <property type="match status" value="1"/>
</dbReference>
<dbReference type="PANTHER" id="PTHR47354:SF5">
    <property type="entry name" value="PROTEIN RFBI"/>
    <property type="match status" value="1"/>
</dbReference>
<dbReference type="SUPFAM" id="SSF52343">
    <property type="entry name" value="Ferredoxin reductase-like, C-terminal NADP-linked domain"/>
    <property type="match status" value="1"/>
</dbReference>
<dbReference type="InterPro" id="IPR013112">
    <property type="entry name" value="FAD-bd_8"/>
</dbReference>